<dbReference type="Gene3D" id="3.30.40.10">
    <property type="entry name" value="Zinc/RING finger domain, C3HC4 (zinc finger)"/>
    <property type="match status" value="1"/>
</dbReference>
<dbReference type="SUPFAM" id="SSF57850">
    <property type="entry name" value="RING/U-box"/>
    <property type="match status" value="1"/>
</dbReference>
<dbReference type="Gramene" id="ERN12922">
    <property type="protein sequence ID" value="ERN12922"/>
    <property type="gene ID" value="AMTR_s00050p00207830"/>
</dbReference>
<keyword evidence="2" id="KW-1185">Reference proteome</keyword>
<dbReference type="Proteomes" id="UP000017836">
    <property type="component" value="Unassembled WGS sequence"/>
</dbReference>
<protein>
    <recommendedName>
        <fullName evidence="3">RING-type domain-containing protein</fullName>
    </recommendedName>
</protein>
<evidence type="ECO:0000313" key="2">
    <source>
        <dbReference type="Proteomes" id="UP000017836"/>
    </source>
</evidence>
<dbReference type="AlphaFoldDB" id="W1PSB9"/>
<dbReference type="InterPro" id="IPR013083">
    <property type="entry name" value="Znf_RING/FYVE/PHD"/>
</dbReference>
<evidence type="ECO:0008006" key="3">
    <source>
        <dbReference type="Google" id="ProtNLM"/>
    </source>
</evidence>
<dbReference type="HOGENOM" id="CLU_101534_0_0_1"/>
<accession>W1PSB9</accession>
<name>W1PSB9_AMBTC</name>
<organism evidence="1 2">
    <name type="scientific">Amborella trichopoda</name>
    <dbReference type="NCBI Taxonomy" id="13333"/>
    <lineage>
        <taxon>Eukaryota</taxon>
        <taxon>Viridiplantae</taxon>
        <taxon>Streptophyta</taxon>
        <taxon>Embryophyta</taxon>
        <taxon>Tracheophyta</taxon>
        <taxon>Spermatophyta</taxon>
        <taxon>Magnoliopsida</taxon>
        <taxon>Amborellales</taxon>
        <taxon>Amborellaceae</taxon>
        <taxon>Amborella</taxon>
    </lineage>
</organism>
<reference evidence="2" key="1">
    <citation type="journal article" date="2013" name="Science">
        <title>The Amborella genome and the evolution of flowering plants.</title>
        <authorList>
            <consortium name="Amborella Genome Project"/>
        </authorList>
    </citation>
    <scope>NUCLEOTIDE SEQUENCE [LARGE SCALE GENOMIC DNA]</scope>
</reference>
<dbReference type="EMBL" id="KI392596">
    <property type="protein sequence ID" value="ERN12922.1"/>
    <property type="molecule type" value="Genomic_DNA"/>
</dbReference>
<evidence type="ECO:0000313" key="1">
    <source>
        <dbReference type="EMBL" id="ERN12922.1"/>
    </source>
</evidence>
<sequence length="139" mass="15680">MDVAKQIINGNIDFITDKVWHKLEVINRVGMAPQEAFVVNLLIEIVTEIDDAYAVVDETSLGITFRPAAQVESLPRVDIREDEKVVCTNCLSEMGSDMVDVKAIHAHRYHRECIVSWLSAVPLSIAHCRLNNPYRSFLS</sequence>
<gene>
    <name evidence="1" type="ORF">AMTR_s00050p00207830</name>
</gene>
<proteinExistence type="predicted"/>